<protein>
    <submittedName>
        <fullName evidence="2">Uncharacterized protein</fullName>
    </submittedName>
</protein>
<evidence type="ECO:0000313" key="2">
    <source>
        <dbReference type="EMBL" id="QHS93757.1"/>
    </source>
</evidence>
<feature type="transmembrane region" description="Helical" evidence="1">
    <location>
        <begin position="58"/>
        <end position="81"/>
    </location>
</feature>
<sequence>MELKRRQIAHILAITSLILERAATVALAILLFRLHDCMSKTQSLVFLDKSWIRGERNVTIVVVAILLLAFIGTLASEIILYSNNDDD</sequence>
<proteinExistence type="predicted"/>
<keyword evidence="1" id="KW-0812">Transmembrane</keyword>
<accession>A0A6C0BMX8</accession>
<reference evidence="2" key="1">
    <citation type="journal article" date="2020" name="Nature">
        <title>Giant virus diversity and host interactions through global metagenomics.</title>
        <authorList>
            <person name="Schulz F."/>
            <person name="Roux S."/>
            <person name="Paez-Espino D."/>
            <person name="Jungbluth S."/>
            <person name="Walsh D.A."/>
            <person name="Denef V.J."/>
            <person name="McMahon K.D."/>
            <person name="Konstantinidis K.T."/>
            <person name="Eloe-Fadrosh E.A."/>
            <person name="Kyrpides N.C."/>
            <person name="Woyke T."/>
        </authorList>
    </citation>
    <scope>NUCLEOTIDE SEQUENCE</scope>
    <source>
        <strain evidence="2">GVMAG-M-3300018080-19</strain>
    </source>
</reference>
<keyword evidence="1" id="KW-1133">Transmembrane helix</keyword>
<name>A0A6C0BMX8_9ZZZZ</name>
<organism evidence="2">
    <name type="scientific">viral metagenome</name>
    <dbReference type="NCBI Taxonomy" id="1070528"/>
    <lineage>
        <taxon>unclassified sequences</taxon>
        <taxon>metagenomes</taxon>
        <taxon>organismal metagenomes</taxon>
    </lineage>
</organism>
<dbReference type="AlphaFoldDB" id="A0A6C0BMX8"/>
<keyword evidence="1" id="KW-0472">Membrane</keyword>
<dbReference type="EMBL" id="MN739209">
    <property type="protein sequence ID" value="QHS93757.1"/>
    <property type="molecule type" value="Genomic_DNA"/>
</dbReference>
<evidence type="ECO:0000256" key="1">
    <source>
        <dbReference type="SAM" id="Phobius"/>
    </source>
</evidence>